<feature type="transmembrane region" description="Helical" evidence="5">
    <location>
        <begin position="395"/>
        <end position="415"/>
    </location>
</feature>
<reference evidence="7" key="1">
    <citation type="submission" date="2016-10" db="EMBL/GenBank/DDBJ databases">
        <authorList>
            <person name="Varghese N."/>
            <person name="Submissions S."/>
        </authorList>
    </citation>
    <scope>NUCLEOTIDE SEQUENCE [LARGE SCALE GENOMIC DNA]</scope>
    <source>
        <strain evidence="7">DSM 44209</strain>
    </source>
</reference>
<dbReference type="Proteomes" id="UP000198507">
    <property type="component" value="Unassembled WGS sequence"/>
</dbReference>
<accession>A0A1I0BXT2</accession>
<dbReference type="GO" id="GO:0015171">
    <property type="term" value="F:amino acid transmembrane transporter activity"/>
    <property type="evidence" value="ECO:0007669"/>
    <property type="project" value="TreeGrafter"/>
</dbReference>
<keyword evidence="3 5" id="KW-1133">Transmembrane helix</keyword>
<feature type="transmembrane region" description="Helical" evidence="5">
    <location>
        <begin position="171"/>
        <end position="189"/>
    </location>
</feature>
<evidence type="ECO:0000256" key="1">
    <source>
        <dbReference type="ARBA" id="ARBA00004141"/>
    </source>
</evidence>
<feature type="transmembrane region" description="Helical" evidence="5">
    <location>
        <begin position="316"/>
        <end position="341"/>
    </location>
</feature>
<evidence type="ECO:0000313" key="7">
    <source>
        <dbReference type="Proteomes" id="UP000198507"/>
    </source>
</evidence>
<dbReference type="Gene3D" id="1.20.1740.10">
    <property type="entry name" value="Amino acid/polyamine transporter I"/>
    <property type="match status" value="1"/>
</dbReference>
<name>A0A1I0BXT2_9ACTN</name>
<feature type="transmembrane region" description="Helical" evidence="5">
    <location>
        <begin position="272"/>
        <end position="296"/>
    </location>
</feature>
<dbReference type="AlphaFoldDB" id="A0A1I0BXT2"/>
<dbReference type="GO" id="GO:0016020">
    <property type="term" value="C:membrane"/>
    <property type="evidence" value="ECO:0007669"/>
    <property type="project" value="UniProtKB-SubCell"/>
</dbReference>
<dbReference type="EMBL" id="FOIE01000002">
    <property type="protein sequence ID" value="SET11197.1"/>
    <property type="molecule type" value="Genomic_DNA"/>
</dbReference>
<evidence type="ECO:0000256" key="5">
    <source>
        <dbReference type="SAM" id="Phobius"/>
    </source>
</evidence>
<evidence type="ECO:0000256" key="4">
    <source>
        <dbReference type="ARBA" id="ARBA00023136"/>
    </source>
</evidence>
<feature type="transmembrane region" description="Helical" evidence="5">
    <location>
        <begin position="119"/>
        <end position="146"/>
    </location>
</feature>
<feature type="transmembrane region" description="Helical" evidence="5">
    <location>
        <begin position="229"/>
        <end position="251"/>
    </location>
</feature>
<keyword evidence="2 5" id="KW-0812">Transmembrane</keyword>
<feature type="transmembrane region" description="Helical" evidence="5">
    <location>
        <begin position="72"/>
        <end position="98"/>
    </location>
</feature>
<keyword evidence="4 5" id="KW-0472">Membrane</keyword>
<feature type="transmembrane region" description="Helical" evidence="5">
    <location>
        <begin position="451"/>
        <end position="470"/>
    </location>
</feature>
<dbReference type="RefSeq" id="WP_217638062.1">
    <property type="nucleotide sequence ID" value="NZ_FOIE01000002.1"/>
</dbReference>
<dbReference type="PANTHER" id="PTHR43243">
    <property type="entry name" value="INNER MEMBRANE TRANSPORTER YGJI-RELATED"/>
    <property type="match status" value="1"/>
</dbReference>
<gene>
    <name evidence="6" type="ORF">SAMN04488546_1475</name>
</gene>
<dbReference type="InterPro" id="IPR002293">
    <property type="entry name" value="AA/rel_permease1"/>
</dbReference>
<evidence type="ECO:0000256" key="2">
    <source>
        <dbReference type="ARBA" id="ARBA00022692"/>
    </source>
</evidence>
<comment type="subcellular location">
    <subcellularLocation>
        <location evidence="1">Membrane</location>
        <topology evidence="1">Multi-pass membrane protein</topology>
    </subcellularLocation>
</comment>
<dbReference type="PIRSF" id="PIRSF006060">
    <property type="entry name" value="AA_transporter"/>
    <property type="match status" value="1"/>
</dbReference>
<feature type="transmembrane region" description="Helical" evidence="5">
    <location>
        <begin position="46"/>
        <end position="66"/>
    </location>
</feature>
<proteinExistence type="predicted"/>
<feature type="transmembrane region" description="Helical" evidence="5">
    <location>
        <begin position="427"/>
        <end position="445"/>
    </location>
</feature>
<organism evidence="6 7">
    <name type="scientific">Geodermatophilus poikilotrophus</name>
    <dbReference type="NCBI Taxonomy" id="1333667"/>
    <lineage>
        <taxon>Bacteria</taxon>
        <taxon>Bacillati</taxon>
        <taxon>Actinomycetota</taxon>
        <taxon>Actinomycetes</taxon>
        <taxon>Geodermatophilales</taxon>
        <taxon>Geodermatophilaceae</taxon>
        <taxon>Geodermatophilus</taxon>
    </lineage>
</organism>
<dbReference type="PANTHER" id="PTHR43243:SF24">
    <property type="entry name" value="CATIONIC AMINO ACID TRANSPORT INTEGRAL MEMBRANE PROTEIN ROCE-RELATED"/>
    <property type="match status" value="1"/>
</dbReference>
<feature type="transmembrane region" description="Helical" evidence="5">
    <location>
        <begin position="201"/>
        <end position="223"/>
    </location>
</feature>
<keyword evidence="7" id="KW-1185">Reference proteome</keyword>
<evidence type="ECO:0000313" key="6">
    <source>
        <dbReference type="EMBL" id="SET11197.1"/>
    </source>
</evidence>
<feature type="transmembrane region" description="Helical" evidence="5">
    <location>
        <begin position="370"/>
        <end position="389"/>
    </location>
</feature>
<dbReference type="Pfam" id="PF13520">
    <property type="entry name" value="AA_permease_2"/>
    <property type="match status" value="1"/>
</dbReference>
<protein>
    <submittedName>
        <fullName evidence="6">Amino acid/polyamine/organocation transporter, APC superfamily</fullName>
    </submittedName>
</protein>
<sequence>MSPVSAGPGSAAPARRSQLFRLKPVDVIVAQHEEVGGSGLRRSMGLLQLTALSIGATLGTGIFVILGEAVPLAGPAIVLAFVLAAVTALFSALSYAELAGSIPVSGSSYSYTYATMGELVAWVCGWLLMLEYGVSVAAVAVGWGAYIDDLAANTVGAVLPEALSAPPGDGGVVNVPAIVVVLLAMALLLRGTSESARVNTAMVVLKVGVLLFFCVVAFTAFRAGNLAPFVPMGVAGITAAASQAFFSYIGFDAASTAGDEARDARRDLPRAIVLSLLVVTVVYCLVALAAVGAVPWPQISGSEAALADVLTLATGQTWTAVLLAIGAVIAIASVVLTVLYGQTRILYAMSRDGLVPPVFSRVSRRRRIPVANTVIVSVVIALLAGLVPLGELANATSIGTLFAFALVNVGVIILRRSRPDLPRTFRTPLYPLTPVLGVLFCLLLVAGLGSATWLVFLAWMLVGLAVYFGYGYRHSALRTTAVTTPPAGA</sequence>
<evidence type="ECO:0000256" key="3">
    <source>
        <dbReference type="ARBA" id="ARBA00022989"/>
    </source>
</evidence>